<dbReference type="GO" id="GO:0000287">
    <property type="term" value="F:magnesium ion binding"/>
    <property type="evidence" value="ECO:0007669"/>
    <property type="project" value="UniProtKB-UniRule"/>
</dbReference>
<dbReference type="InterPro" id="IPR058240">
    <property type="entry name" value="rSAM_sf"/>
</dbReference>
<name>A0A517P3Q9_9PLAN</name>
<proteinExistence type="inferred from homology"/>
<dbReference type="GO" id="GO:1904047">
    <property type="term" value="F:S-adenosyl-L-methionine binding"/>
    <property type="evidence" value="ECO:0007669"/>
    <property type="project" value="UniProtKB-UniRule"/>
</dbReference>
<keyword evidence="7 8" id="KW-0456">Lyase</keyword>
<evidence type="ECO:0000256" key="3">
    <source>
        <dbReference type="ARBA" id="ARBA00022723"/>
    </source>
</evidence>
<keyword evidence="1 8" id="KW-0004">4Fe-4S</keyword>
<dbReference type="Pfam" id="PF04055">
    <property type="entry name" value="Radical_SAM"/>
    <property type="match status" value="1"/>
</dbReference>
<keyword evidence="8" id="KW-0671">Queuosine biosynthesis</keyword>
<comment type="cofactor">
    <cofactor evidence="8">
        <name>S-adenosyl-L-methionine</name>
        <dbReference type="ChEBI" id="CHEBI:59789"/>
    </cofactor>
    <text evidence="8">Binds 1 S-adenosyl-L-methionine per subunit.</text>
</comment>
<dbReference type="PANTHER" id="PTHR42836:SF1">
    <property type="entry name" value="7-CARBOXY-7-DEAZAGUANINE SYNTHASE"/>
    <property type="match status" value="1"/>
</dbReference>
<evidence type="ECO:0000256" key="5">
    <source>
        <dbReference type="ARBA" id="ARBA00023004"/>
    </source>
</evidence>
<evidence type="ECO:0000259" key="9">
    <source>
        <dbReference type="PROSITE" id="PS51918"/>
    </source>
</evidence>
<evidence type="ECO:0000256" key="8">
    <source>
        <dbReference type="HAMAP-Rule" id="MF_00917"/>
    </source>
</evidence>
<dbReference type="AlphaFoldDB" id="A0A517P3Q9"/>
<dbReference type="Gene3D" id="3.20.20.70">
    <property type="entry name" value="Aldolase class I"/>
    <property type="match status" value="1"/>
</dbReference>
<comment type="pathway">
    <text evidence="8">Purine metabolism; 7-cyano-7-deazaguanine biosynthesis.</text>
</comment>
<dbReference type="PROSITE" id="PS51918">
    <property type="entry name" value="RADICAL_SAM"/>
    <property type="match status" value="1"/>
</dbReference>
<dbReference type="InterPro" id="IPR007197">
    <property type="entry name" value="rSAM"/>
</dbReference>
<evidence type="ECO:0000256" key="2">
    <source>
        <dbReference type="ARBA" id="ARBA00022691"/>
    </source>
</evidence>
<comment type="cofactor">
    <cofactor evidence="8">
        <name>Mg(2+)</name>
        <dbReference type="ChEBI" id="CHEBI:18420"/>
    </cofactor>
</comment>
<comment type="caution">
    <text evidence="8">Lacks conserved residue(s) required for the propagation of feature annotation.</text>
</comment>
<dbReference type="InterPro" id="IPR024924">
    <property type="entry name" value="7-CO-7-deazaguanine_synth-like"/>
</dbReference>
<feature type="domain" description="Radical SAM core" evidence="9">
    <location>
        <begin position="27"/>
        <end position="231"/>
    </location>
</feature>
<dbReference type="KEGG" id="acaf:CA12_00760"/>
<dbReference type="GO" id="GO:0051539">
    <property type="term" value="F:4 iron, 4 sulfur cluster binding"/>
    <property type="evidence" value="ECO:0007669"/>
    <property type="project" value="UniProtKB-UniRule"/>
</dbReference>
<keyword evidence="2 8" id="KW-0949">S-adenosyl-L-methionine</keyword>
<keyword evidence="3 8" id="KW-0479">Metal-binding</keyword>
<feature type="binding site" evidence="8">
    <location>
        <position position="36"/>
    </location>
    <ligand>
        <name>substrate</name>
    </ligand>
</feature>
<keyword evidence="4 8" id="KW-0460">Magnesium</keyword>
<evidence type="ECO:0000256" key="1">
    <source>
        <dbReference type="ARBA" id="ARBA00022485"/>
    </source>
</evidence>
<evidence type="ECO:0000256" key="6">
    <source>
        <dbReference type="ARBA" id="ARBA00023014"/>
    </source>
</evidence>
<keyword evidence="5 8" id="KW-0408">Iron</keyword>
<comment type="function">
    <text evidence="8">Catalyzes the complex heterocyclic radical-mediated conversion of 6-carboxy-5,6,7,8-tetrahydropterin (CPH4) to 7-carboxy-7-deazaguanine (CDG), a step common to the biosynthetic pathways of all 7-deazapurine-containing compounds.</text>
</comment>
<protein>
    <recommendedName>
        <fullName evidence="8">7-carboxy-7-deazaguanine synthase</fullName>
        <shortName evidence="8">CDG synthase</shortName>
        <ecNumber evidence="8">4.3.99.3</ecNumber>
    </recommendedName>
    <alternativeName>
        <fullName evidence="8">Queuosine biosynthesis protein QueE</fullName>
    </alternativeName>
</protein>
<feature type="binding site" evidence="8">
    <location>
        <position position="40"/>
    </location>
    <ligand>
        <name>[4Fe-4S] cluster</name>
        <dbReference type="ChEBI" id="CHEBI:49883"/>
        <note>4Fe-4S-S-AdoMet</note>
    </ligand>
</feature>
<keyword evidence="11" id="KW-1185">Reference proteome</keyword>
<feature type="binding site" evidence="8">
    <location>
        <position position="84"/>
    </location>
    <ligand>
        <name>S-adenosyl-L-methionine</name>
        <dbReference type="ChEBI" id="CHEBI:59789"/>
    </ligand>
</feature>
<comment type="cofactor">
    <cofactor evidence="8">
        <name>[4Fe-4S] cluster</name>
        <dbReference type="ChEBI" id="CHEBI:49883"/>
    </cofactor>
    <text evidence="8">Binds 1 [4Fe-4S] cluster. The cluster is coordinated with 3 cysteines and an exchangeable S-adenosyl-L-methionine.</text>
</comment>
<dbReference type="EC" id="4.3.99.3" evidence="8"/>
<comment type="catalytic activity">
    <reaction evidence="8">
        <text>6-carboxy-5,6,7,8-tetrahydropterin + H(+) = 7-carboxy-7-carbaguanine + NH4(+)</text>
        <dbReference type="Rhea" id="RHEA:27974"/>
        <dbReference type="ChEBI" id="CHEBI:15378"/>
        <dbReference type="ChEBI" id="CHEBI:28938"/>
        <dbReference type="ChEBI" id="CHEBI:61032"/>
        <dbReference type="ChEBI" id="CHEBI:61036"/>
        <dbReference type="EC" id="4.3.99.3"/>
    </reaction>
</comment>
<evidence type="ECO:0000313" key="11">
    <source>
        <dbReference type="Proteomes" id="UP000318741"/>
    </source>
</evidence>
<feature type="binding site" evidence="8">
    <location>
        <position position="44"/>
    </location>
    <ligand>
        <name>[4Fe-4S] cluster</name>
        <dbReference type="ChEBI" id="CHEBI:49883"/>
        <note>4Fe-4S-S-AdoMet</note>
    </ligand>
</feature>
<evidence type="ECO:0000256" key="4">
    <source>
        <dbReference type="ARBA" id="ARBA00022842"/>
    </source>
</evidence>
<dbReference type="CDD" id="cd01335">
    <property type="entry name" value="Radical_SAM"/>
    <property type="match status" value="1"/>
</dbReference>
<keyword evidence="6 8" id="KW-0411">Iron-sulfur</keyword>
<comment type="subunit">
    <text evidence="8">Homodimer.</text>
</comment>
<sequence>MPDVTTRTAPSLRLSEVFRSIQGEGELAGTDSLFVRTVGCNLRCVWCDTPYTSHAPERGERVTVEELGERLLAEDCEHIVLTGGEPLLTPGVVPLTHALREAGRHVTIETAGTVFRPVAADLISLSPKLSNSTPAGRRAARHEATRDAPAVVARLLAEFDSQLKFVVEGPDDLPEIERWLLDHNADRSRVFLMPQARTSAEYARLAPAIRRLAEEGGFRFGPRLHVARWGDRRGV</sequence>
<evidence type="ECO:0000313" key="10">
    <source>
        <dbReference type="EMBL" id="QDT14008.1"/>
    </source>
</evidence>
<feature type="binding site" evidence="8">
    <location>
        <position position="47"/>
    </location>
    <ligand>
        <name>[4Fe-4S] cluster</name>
        <dbReference type="ChEBI" id="CHEBI:49883"/>
        <note>4Fe-4S-S-AdoMet</note>
    </ligand>
</feature>
<dbReference type="SFLD" id="SFLDS00029">
    <property type="entry name" value="Radical_SAM"/>
    <property type="match status" value="1"/>
</dbReference>
<evidence type="ECO:0000256" key="7">
    <source>
        <dbReference type="ARBA" id="ARBA00023239"/>
    </source>
</evidence>
<dbReference type="UniPathway" id="UPA00391"/>
<feature type="binding site" evidence="8">
    <location>
        <position position="49"/>
    </location>
    <ligand>
        <name>Mg(2+)</name>
        <dbReference type="ChEBI" id="CHEBI:18420"/>
    </ligand>
</feature>
<accession>A0A517P3Q9</accession>
<feature type="binding site" evidence="8">
    <location>
        <begin position="46"/>
        <end position="48"/>
    </location>
    <ligand>
        <name>S-adenosyl-L-methionine</name>
        <dbReference type="ChEBI" id="CHEBI:59789"/>
    </ligand>
</feature>
<dbReference type="Proteomes" id="UP000318741">
    <property type="component" value="Chromosome"/>
</dbReference>
<feature type="binding site" evidence="8">
    <location>
        <begin position="21"/>
        <end position="23"/>
    </location>
    <ligand>
        <name>substrate</name>
    </ligand>
</feature>
<gene>
    <name evidence="8 10" type="primary">queE</name>
    <name evidence="10" type="ORF">CA12_00760</name>
</gene>
<dbReference type="InterPro" id="IPR013785">
    <property type="entry name" value="Aldolase_TIM"/>
</dbReference>
<dbReference type="GO" id="GO:0016840">
    <property type="term" value="F:carbon-nitrogen lyase activity"/>
    <property type="evidence" value="ECO:0007669"/>
    <property type="project" value="UniProtKB-UniRule"/>
</dbReference>
<reference evidence="10 11" key="1">
    <citation type="submission" date="2019-02" db="EMBL/GenBank/DDBJ databases">
        <title>Deep-cultivation of Planctomycetes and their phenomic and genomic characterization uncovers novel biology.</title>
        <authorList>
            <person name="Wiegand S."/>
            <person name="Jogler M."/>
            <person name="Boedeker C."/>
            <person name="Pinto D."/>
            <person name="Vollmers J."/>
            <person name="Rivas-Marin E."/>
            <person name="Kohn T."/>
            <person name="Peeters S.H."/>
            <person name="Heuer A."/>
            <person name="Rast P."/>
            <person name="Oberbeckmann S."/>
            <person name="Bunk B."/>
            <person name="Jeske O."/>
            <person name="Meyerdierks A."/>
            <person name="Storesund J.E."/>
            <person name="Kallscheuer N."/>
            <person name="Luecker S."/>
            <person name="Lage O.M."/>
            <person name="Pohl T."/>
            <person name="Merkel B.J."/>
            <person name="Hornburger P."/>
            <person name="Mueller R.-W."/>
            <person name="Bruemmer F."/>
            <person name="Labrenz M."/>
            <person name="Spormann A.M."/>
            <person name="Op den Camp H."/>
            <person name="Overmann J."/>
            <person name="Amann R."/>
            <person name="Jetten M.S.M."/>
            <person name="Mascher T."/>
            <person name="Medema M.H."/>
            <person name="Devos D.P."/>
            <person name="Kaster A.-K."/>
            <person name="Ovreas L."/>
            <person name="Rohde M."/>
            <person name="Galperin M.Y."/>
            <person name="Jogler C."/>
        </authorList>
    </citation>
    <scope>NUCLEOTIDE SEQUENCE [LARGE SCALE GENOMIC DNA]</scope>
    <source>
        <strain evidence="10 11">CA12</strain>
    </source>
</reference>
<feature type="binding site" evidence="8">
    <location>
        <position position="82"/>
    </location>
    <ligand>
        <name>substrate</name>
    </ligand>
</feature>
<dbReference type="PIRSF" id="PIRSF000370">
    <property type="entry name" value="QueE"/>
    <property type="match status" value="1"/>
</dbReference>
<feature type="binding site" evidence="8">
    <location>
        <begin position="126"/>
        <end position="128"/>
    </location>
    <ligand>
        <name>S-adenosyl-L-methionine</name>
        <dbReference type="ChEBI" id="CHEBI:59789"/>
    </ligand>
</feature>
<dbReference type="GO" id="GO:0008616">
    <property type="term" value="P:tRNA queuosine(34) biosynthetic process"/>
    <property type="evidence" value="ECO:0007669"/>
    <property type="project" value="UniProtKB-UniRule"/>
</dbReference>
<organism evidence="10 11">
    <name type="scientific">Alienimonas californiensis</name>
    <dbReference type="NCBI Taxonomy" id="2527989"/>
    <lineage>
        <taxon>Bacteria</taxon>
        <taxon>Pseudomonadati</taxon>
        <taxon>Planctomycetota</taxon>
        <taxon>Planctomycetia</taxon>
        <taxon>Planctomycetales</taxon>
        <taxon>Planctomycetaceae</taxon>
        <taxon>Alienimonas</taxon>
    </lineage>
</organism>
<dbReference type="HAMAP" id="MF_00917">
    <property type="entry name" value="QueE"/>
    <property type="match status" value="1"/>
</dbReference>
<comment type="similarity">
    <text evidence="8">Belongs to the radical SAM superfamily. 7-carboxy-7-deazaguanine synthase family.</text>
</comment>
<dbReference type="PANTHER" id="PTHR42836">
    <property type="entry name" value="7-CARBOXY-7-DEAZAGUANINE SYNTHASE"/>
    <property type="match status" value="1"/>
</dbReference>
<dbReference type="EMBL" id="CP036265">
    <property type="protein sequence ID" value="QDT14008.1"/>
    <property type="molecule type" value="Genomic_DNA"/>
</dbReference>
<dbReference type="SUPFAM" id="SSF102114">
    <property type="entry name" value="Radical SAM enzymes"/>
    <property type="match status" value="1"/>
</dbReference>